<feature type="region of interest" description="Disordered" evidence="13">
    <location>
        <begin position="1"/>
        <end position="22"/>
    </location>
</feature>
<keyword evidence="8 12" id="KW-0067">ATP-binding</keyword>
<dbReference type="FunFam" id="3.30.1490.20:FF:000003">
    <property type="entry name" value="acetyl-CoA carboxylase isoform X1"/>
    <property type="match status" value="1"/>
</dbReference>
<feature type="domain" description="Lipoyl-binding" evidence="14">
    <location>
        <begin position="599"/>
        <end position="674"/>
    </location>
</feature>
<comment type="function">
    <text evidence="2">This protein is a component of the acetyl coenzyme A carboxylase complex; first, biotin carboxylase catalyzes the carboxylation of the carrier protein and then the transcarboxylase transfers the carboxyl group to form malonyl-CoA.</text>
</comment>
<evidence type="ECO:0000256" key="2">
    <source>
        <dbReference type="ARBA" id="ARBA00003761"/>
    </source>
</evidence>
<comment type="caution">
    <text evidence="17">The sequence shown here is derived from an EMBL/GenBank/DDBJ whole genome shotgun (WGS) entry which is preliminary data.</text>
</comment>
<evidence type="ECO:0000313" key="18">
    <source>
        <dbReference type="Proteomes" id="UP000622604"/>
    </source>
</evidence>
<evidence type="ECO:0000256" key="9">
    <source>
        <dbReference type="ARBA" id="ARBA00023267"/>
    </source>
</evidence>
<comment type="cofactor">
    <cofactor evidence="1">
        <name>biotin</name>
        <dbReference type="ChEBI" id="CHEBI:57586"/>
    </cofactor>
</comment>
<dbReference type="InterPro" id="IPR001882">
    <property type="entry name" value="Biotin_BS"/>
</dbReference>
<sequence length="683" mass="74039">MSSEQMMKIQNSNTRAGATKPHGLKKQNLFHKILIANRGEIAVRVIRTARQMGYRTVAVYSEADKNAAHVLAADQAVCVGPASVSESYLMIDNIIAAAHKTQADAIHPGYGFLSENPAFARACAAAGIQFIGPDASAIELMGSKRLSKVAMLDAGVPCIPGYQGAEQSDQVLIEKAADVGFPIMVKASAGGGGRGMRLVTEQGELAAQIKTARSEALSAFGSGELILERAVLAPRHIEIQIFADSQGNTVYLGERDCSIQRRHQKVVEEAPSPFVDEGLRERMGQAAVSAAKACGYQGAGTVEFLVDSDKNFYFLEMNTRLQVEHPVTELITGLDLVEWQLRVAAGEMLPLTQEDVSLNGHAIEVRLYAEDPRQNFMPQTGNILVWQYPEREGIRVDHGIHCGDTVSAHYDPMLAKVIAFGPDRATAARRLASAIEDIQLVGVNTNKRFLLNVLRHPAFINAEATTAFIEQHFTEHASTQNTAPAIGTLARAAMIYFQHPSFGQPSWSSAAPQVYRFTLKINEQAHAVQIQKQEDGYLVKSEAQETELTLVSHGANQAVVVEEGIRQGFSYALQDKTLFLDDGSGHYQIDDITQLPASVSEQNASGEINAVMDGVIVDVLVKEGDAVEAGQLMVVMEAMKMEHQLKALSTGRVTEVRAAIGQQVKSKQLLVTISSNDDTHSDA</sequence>
<dbReference type="Proteomes" id="UP000622604">
    <property type="component" value="Unassembled WGS sequence"/>
</dbReference>
<evidence type="ECO:0000259" key="16">
    <source>
        <dbReference type="PROSITE" id="PS50979"/>
    </source>
</evidence>
<dbReference type="Pfam" id="PF00364">
    <property type="entry name" value="Biotin_lipoyl"/>
    <property type="match status" value="1"/>
</dbReference>
<dbReference type="InterPro" id="IPR000089">
    <property type="entry name" value="Biotin_lipoyl"/>
</dbReference>
<dbReference type="InterPro" id="IPR005482">
    <property type="entry name" value="Biotin_COase_C"/>
</dbReference>
<dbReference type="PROSITE" id="PS00867">
    <property type="entry name" value="CPSASE_2"/>
    <property type="match status" value="1"/>
</dbReference>
<dbReference type="InterPro" id="IPR005481">
    <property type="entry name" value="BC-like_N"/>
</dbReference>
<dbReference type="SUPFAM" id="SSF51230">
    <property type="entry name" value="Single hybrid motif"/>
    <property type="match status" value="1"/>
</dbReference>
<dbReference type="CDD" id="cd06850">
    <property type="entry name" value="biotinyl_domain"/>
    <property type="match status" value="1"/>
</dbReference>
<dbReference type="Pfam" id="PF02785">
    <property type="entry name" value="Biotin_carb_C"/>
    <property type="match status" value="1"/>
</dbReference>
<dbReference type="Pfam" id="PF02786">
    <property type="entry name" value="CPSase_L_D2"/>
    <property type="match status" value="1"/>
</dbReference>
<dbReference type="SUPFAM" id="SSF56059">
    <property type="entry name" value="Glutathione synthetase ATP-binding domain-like"/>
    <property type="match status" value="1"/>
</dbReference>
<dbReference type="Gene3D" id="2.40.50.100">
    <property type="match status" value="1"/>
</dbReference>
<proteinExistence type="predicted"/>
<evidence type="ECO:0000256" key="3">
    <source>
        <dbReference type="ARBA" id="ARBA00004956"/>
    </source>
</evidence>
<evidence type="ECO:0000256" key="13">
    <source>
        <dbReference type="SAM" id="MobiDB-lite"/>
    </source>
</evidence>
<dbReference type="SUPFAM" id="SSF52440">
    <property type="entry name" value="PreATP-grasp domain"/>
    <property type="match status" value="1"/>
</dbReference>
<dbReference type="PANTHER" id="PTHR18866:SF33">
    <property type="entry name" value="METHYLCROTONOYL-COA CARBOXYLASE SUBUNIT ALPHA, MITOCHONDRIAL-RELATED"/>
    <property type="match status" value="1"/>
</dbReference>
<organism evidence="17 18">
    <name type="scientific">Paraglaciecola chathamensis</name>
    <dbReference type="NCBI Taxonomy" id="368405"/>
    <lineage>
        <taxon>Bacteria</taxon>
        <taxon>Pseudomonadati</taxon>
        <taxon>Pseudomonadota</taxon>
        <taxon>Gammaproteobacteria</taxon>
        <taxon>Alteromonadales</taxon>
        <taxon>Alteromonadaceae</taxon>
        <taxon>Paraglaciecola</taxon>
    </lineage>
</organism>
<dbReference type="InterPro" id="IPR050856">
    <property type="entry name" value="Biotin_carboxylase_complex"/>
</dbReference>
<dbReference type="GO" id="GO:0005524">
    <property type="term" value="F:ATP binding"/>
    <property type="evidence" value="ECO:0007669"/>
    <property type="project" value="UniProtKB-UniRule"/>
</dbReference>
<evidence type="ECO:0000256" key="1">
    <source>
        <dbReference type="ARBA" id="ARBA00001953"/>
    </source>
</evidence>
<dbReference type="InterPro" id="IPR011764">
    <property type="entry name" value="Biotin_carboxylation_dom"/>
</dbReference>
<evidence type="ECO:0000256" key="7">
    <source>
        <dbReference type="ARBA" id="ARBA00022741"/>
    </source>
</evidence>
<dbReference type="GO" id="GO:0046872">
    <property type="term" value="F:metal ion binding"/>
    <property type="evidence" value="ECO:0007669"/>
    <property type="project" value="InterPro"/>
</dbReference>
<dbReference type="SUPFAM" id="SSF51246">
    <property type="entry name" value="Rudiment single hybrid motif"/>
    <property type="match status" value="1"/>
</dbReference>
<dbReference type="PANTHER" id="PTHR18866">
    <property type="entry name" value="CARBOXYLASE:PYRUVATE/ACETYL-COA/PROPIONYL-COA CARBOXYLASE"/>
    <property type="match status" value="1"/>
</dbReference>
<dbReference type="FunFam" id="3.40.50.20:FF:000010">
    <property type="entry name" value="Propionyl-CoA carboxylase subunit alpha"/>
    <property type="match status" value="1"/>
</dbReference>
<evidence type="ECO:0000256" key="8">
    <source>
        <dbReference type="ARBA" id="ARBA00022840"/>
    </source>
</evidence>
<keyword evidence="6" id="KW-0436">Ligase</keyword>
<dbReference type="AlphaFoldDB" id="A0A8H9M290"/>
<comment type="subunit">
    <text evidence="4">Acetyl-CoA carboxylase is a heterohexamer of biotin carboxyl carrier protein, biotin carboxylase and the two subunits of carboxyl transferase in a 2:2 complex.</text>
</comment>
<dbReference type="InterPro" id="IPR011053">
    <property type="entry name" value="Single_hybrid_motif"/>
</dbReference>
<accession>A0A8H9M290</accession>
<feature type="compositionally biased region" description="Polar residues" evidence="13">
    <location>
        <begin position="1"/>
        <end position="16"/>
    </location>
</feature>
<dbReference type="InterPro" id="IPR011761">
    <property type="entry name" value="ATP-grasp"/>
</dbReference>
<dbReference type="PROSITE" id="PS50979">
    <property type="entry name" value="BC"/>
    <property type="match status" value="1"/>
</dbReference>
<dbReference type="PROSITE" id="PS00188">
    <property type="entry name" value="BIOTIN"/>
    <property type="match status" value="1"/>
</dbReference>
<dbReference type="InterPro" id="IPR005479">
    <property type="entry name" value="CPAse_ATP-bd"/>
</dbReference>
<dbReference type="InterPro" id="IPR016185">
    <property type="entry name" value="PreATP-grasp_dom_sf"/>
</dbReference>
<feature type="domain" description="Biotin carboxylation" evidence="16">
    <location>
        <begin position="29"/>
        <end position="474"/>
    </location>
</feature>
<dbReference type="Pfam" id="PF00289">
    <property type="entry name" value="Biotin_carb_N"/>
    <property type="match status" value="1"/>
</dbReference>
<dbReference type="PROSITE" id="PS00866">
    <property type="entry name" value="CPSASE_1"/>
    <property type="match status" value="1"/>
</dbReference>
<keyword evidence="7 12" id="KW-0547">Nucleotide-binding</keyword>
<evidence type="ECO:0000259" key="14">
    <source>
        <dbReference type="PROSITE" id="PS50968"/>
    </source>
</evidence>
<feature type="domain" description="ATP-grasp" evidence="15">
    <location>
        <begin position="148"/>
        <end position="345"/>
    </location>
</feature>
<gene>
    <name evidence="17" type="primary">atuF</name>
    <name evidence="17" type="ORF">GCM10011274_41430</name>
</gene>
<dbReference type="InterPro" id="IPR011054">
    <property type="entry name" value="Rudment_hybrid_motif"/>
</dbReference>
<evidence type="ECO:0000256" key="5">
    <source>
        <dbReference type="ARBA" id="ARBA00017242"/>
    </source>
</evidence>
<reference evidence="17" key="2">
    <citation type="submission" date="2020-09" db="EMBL/GenBank/DDBJ databases">
        <authorList>
            <person name="Sun Q."/>
            <person name="Kim S."/>
        </authorList>
    </citation>
    <scope>NUCLEOTIDE SEQUENCE</scope>
    <source>
        <strain evidence="17">KCTC 32337</strain>
    </source>
</reference>
<dbReference type="FunFam" id="3.30.470.20:FF:000028">
    <property type="entry name" value="Methylcrotonoyl-CoA carboxylase subunit alpha, mitochondrial"/>
    <property type="match status" value="1"/>
</dbReference>
<evidence type="ECO:0000256" key="6">
    <source>
        <dbReference type="ARBA" id="ARBA00022598"/>
    </source>
</evidence>
<dbReference type="SMART" id="SM00878">
    <property type="entry name" value="Biotin_carb_C"/>
    <property type="match status" value="1"/>
</dbReference>
<evidence type="ECO:0000313" key="17">
    <source>
        <dbReference type="EMBL" id="GGZ79064.1"/>
    </source>
</evidence>
<keyword evidence="9" id="KW-0092">Biotin</keyword>
<dbReference type="PROSITE" id="PS50968">
    <property type="entry name" value="BIOTINYL_LIPOYL"/>
    <property type="match status" value="1"/>
</dbReference>
<protein>
    <recommendedName>
        <fullName evidence="5">Biotin carboxylase</fullName>
    </recommendedName>
    <alternativeName>
        <fullName evidence="10">Acetyl-coenzyme A carboxylase biotin carboxylase subunit A</fullName>
    </alternativeName>
</protein>
<name>A0A8H9M290_9ALTE</name>
<dbReference type="GO" id="GO:0004075">
    <property type="term" value="F:biotin carboxylase activity"/>
    <property type="evidence" value="ECO:0007669"/>
    <property type="project" value="UniProtKB-EC"/>
</dbReference>
<evidence type="ECO:0000256" key="10">
    <source>
        <dbReference type="ARBA" id="ARBA00033786"/>
    </source>
</evidence>
<evidence type="ECO:0000256" key="12">
    <source>
        <dbReference type="PROSITE-ProRule" id="PRU00409"/>
    </source>
</evidence>
<dbReference type="PROSITE" id="PS50975">
    <property type="entry name" value="ATP_GRASP"/>
    <property type="match status" value="1"/>
</dbReference>
<comment type="pathway">
    <text evidence="3">Lipid metabolism; malonyl-CoA biosynthesis; malonyl-CoA from acetyl-CoA: step 1/1.</text>
</comment>
<comment type="catalytic activity">
    <reaction evidence="11">
        <text>N(6)-biotinyl-L-lysyl-[protein] + hydrogencarbonate + ATP = N(6)-carboxybiotinyl-L-lysyl-[protein] + ADP + phosphate + H(+)</text>
        <dbReference type="Rhea" id="RHEA:13501"/>
        <dbReference type="Rhea" id="RHEA-COMP:10505"/>
        <dbReference type="Rhea" id="RHEA-COMP:10506"/>
        <dbReference type="ChEBI" id="CHEBI:15378"/>
        <dbReference type="ChEBI" id="CHEBI:17544"/>
        <dbReference type="ChEBI" id="CHEBI:30616"/>
        <dbReference type="ChEBI" id="CHEBI:43474"/>
        <dbReference type="ChEBI" id="CHEBI:83144"/>
        <dbReference type="ChEBI" id="CHEBI:83145"/>
        <dbReference type="ChEBI" id="CHEBI:456216"/>
        <dbReference type="EC" id="6.3.4.14"/>
    </reaction>
</comment>
<dbReference type="EMBL" id="BMZC01000015">
    <property type="protein sequence ID" value="GGZ79064.1"/>
    <property type="molecule type" value="Genomic_DNA"/>
</dbReference>
<dbReference type="RefSeq" id="WP_229816593.1">
    <property type="nucleotide sequence ID" value="NZ_BMZC01000015.1"/>
</dbReference>
<dbReference type="NCBIfam" id="NF006367">
    <property type="entry name" value="PRK08591.1"/>
    <property type="match status" value="1"/>
</dbReference>
<evidence type="ECO:0000256" key="4">
    <source>
        <dbReference type="ARBA" id="ARBA00011750"/>
    </source>
</evidence>
<reference evidence="17" key="1">
    <citation type="journal article" date="2014" name="Int. J. Syst. Evol. Microbiol.">
        <title>Complete genome sequence of Corynebacterium casei LMG S-19264T (=DSM 44701T), isolated from a smear-ripened cheese.</title>
        <authorList>
            <consortium name="US DOE Joint Genome Institute (JGI-PGF)"/>
            <person name="Walter F."/>
            <person name="Albersmeier A."/>
            <person name="Kalinowski J."/>
            <person name="Ruckert C."/>
        </authorList>
    </citation>
    <scope>NUCLEOTIDE SEQUENCE</scope>
    <source>
        <strain evidence="17">KCTC 32337</strain>
    </source>
</reference>
<dbReference type="Gene3D" id="3.30.470.20">
    <property type="entry name" value="ATP-grasp fold, B domain"/>
    <property type="match status" value="1"/>
</dbReference>
<evidence type="ECO:0000256" key="11">
    <source>
        <dbReference type="ARBA" id="ARBA00048600"/>
    </source>
</evidence>
<evidence type="ECO:0000259" key="15">
    <source>
        <dbReference type="PROSITE" id="PS50975"/>
    </source>
</evidence>